<dbReference type="PANTHER" id="PTHR48111">
    <property type="entry name" value="REGULATOR OF RPOS"/>
    <property type="match status" value="1"/>
</dbReference>
<dbReference type="Gene3D" id="3.40.50.2300">
    <property type="match status" value="1"/>
</dbReference>
<dbReference type="InterPro" id="IPR001789">
    <property type="entry name" value="Sig_transdc_resp-reg_receiver"/>
</dbReference>
<sequence>MTAHILIVEDDRVTRMRLAGYLRSLGYRVTEVEDAESMQGVIDIDPPELLLLDIGLEGKDGLTITREQRAKSRVGIILLTSRDEQVDRIVGLEMGADDYVTKPFDRRELAARIKNLLSRITRIGQDAPAPEAVEDFGPWHFDRIRRRLVSAARIESLSAQEFDLLDILTRNPGITFTRPRLSEVVGRGEFRPGDRTIDVLVGRLRKKIEADPARPDYLLTRTGEGYCFTSPSGT</sequence>
<feature type="domain" description="Response regulatory" evidence="4">
    <location>
        <begin position="4"/>
        <end position="117"/>
    </location>
</feature>
<dbReference type="SUPFAM" id="SSF52172">
    <property type="entry name" value="CheY-like"/>
    <property type="match status" value="1"/>
</dbReference>
<dbReference type="InterPro" id="IPR001867">
    <property type="entry name" value="OmpR/PhoB-type_DNA-bd"/>
</dbReference>
<evidence type="ECO:0000313" key="6">
    <source>
        <dbReference type="EMBL" id="MCV2866767.1"/>
    </source>
</evidence>
<dbReference type="InterPro" id="IPR011006">
    <property type="entry name" value="CheY-like_superfamily"/>
</dbReference>
<dbReference type="InterPro" id="IPR016032">
    <property type="entry name" value="Sig_transdc_resp-reg_C-effctor"/>
</dbReference>
<dbReference type="Gene3D" id="6.10.250.690">
    <property type="match status" value="1"/>
</dbReference>
<protein>
    <submittedName>
        <fullName evidence="6">Response regulator</fullName>
    </submittedName>
</protein>
<feature type="modified residue" description="4-aspartylphosphate" evidence="2">
    <location>
        <position position="53"/>
    </location>
</feature>
<dbReference type="Proteomes" id="UP001652503">
    <property type="component" value="Unassembled WGS sequence"/>
</dbReference>
<dbReference type="CDD" id="cd00383">
    <property type="entry name" value="trans_reg_C"/>
    <property type="match status" value="1"/>
</dbReference>
<keyword evidence="1 3" id="KW-0238">DNA-binding</keyword>
<feature type="domain" description="OmpR/PhoB-type" evidence="5">
    <location>
        <begin position="131"/>
        <end position="230"/>
    </location>
</feature>
<dbReference type="InterPro" id="IPR036388">
    <property type="entry name" value="WH-like_DNA-bd_sf"/>
</dbReference>
<dbReference type="SMART" id="SM00448">
    <property type="entry name" value="REC"/>
    <property type="match status" value="1"/>
</dbReference>
<dbReference type="Gene3D" id="1.10.10.10">
    <property type="entry name" value="Winged helix-like DNA-binding domain superfamily/Winged helix DNA-binding domain"/>
    <property type="match status" value="1"/>
</dbReference>
<gene>
    <name evidence="6" type="ORF">OE647_18815</name>
</gene>
<organism evidence="6 7">
    <name type="scientific">Albidovulum sediminicola</name>
    <dbReference type="NCBI Taxonomy" id="2984331"/>
    <lineage>
        <taxon>Bacteria</taxon>
        <taxon>Pseudomonadati</taxon>
        <taxon>Pseudomonadota</taxon>
        <taxon>Alphaproteobacteria</taxon>
        <taxon>Rhodobacterales</taxon>
        <taxon>Paracoccaceae</taxon>
        <taxon>Albidovulum</taxon>
    </lineage>
</organism>
<keyword evidence="2" id="KW-0597">Phosphoprotein</keyword>
<evidence type="ECO:0000256" key="1">
    <source>
        <dbReference type="ARBA" id="ARBA00023125"/>
    </source>
</evidence>
<dbReference type="Pfam" id="PF00072">
    <property type="entry name" value="Response_reg"/>
    <property type="match status" value="1"/>
</dbReference>
<evidence type="ECO:0000259" key="4">
    <source>
        <dbReference type="PROSITE" id="PS50110"/>
    </source>
</evidence>
<reference evidence="6 7" key="1">
    <citation type="submission" date="2022-10" db="EMBL/GenBank/DDBJ databases">
        <title>Defluviimonas sp. nov., isolated from ocean surface water.</title>
        <authorList>
            <person name="He W."/>
            <person name="Wang L."/>
            <person name="Zhang D.-F."/>
        </authorList>
    </citation>
    <scope>NUCLEOTIDE SEQUENCE [LARGE SCALE GENOMIC DNA]</scope>
    <source>
        <strain evidence="6 7">WL0075</strain>
    </source>
</reference>
<evidence type="ECO:0000259" key="5">
    <source>
        <dbReference type="PROSITE" id="PS51755"/>
    </source>
</evidence>
<dbReference type="RefSeq" id="WP_263723300.1">
    <property type="nucleotide sequence ID" value="NZ_JAOWLA010000027.1"/>
</dbReference>
<name>A0ABT2Z6W9_9RHOB</name>
<dbReference type="PROSITE" id="PS51755">
    <property type="entry name" value="OMPR_PHOB"/>
    <property type="match status" value="1"/>
</dbReference>
<evidence type="ECO:0000256" key="3">
    <source>
        <dbReference type="PROSITE-ProRule" id="PRU01091"/>
    </source>
</evidence>
<dbReference type="Pfam" id="PF00486">
    <property type="entry name" value="Trans_reg_C"/>
    <property type="match status" value="1"/>
</dbReference>
<dbReference type="SMART" id="SM00862">
    <property type="entry name" value="Trans_reg_C"/>
    <property type="match status" value="1"/>
</dbReference>
<dbReference type="PROSITE" id="PS50110">
    <property type="entry name" value="RESPONSE_REGULATORY"/>
    <property type="match status" value="1"/>
</dbReference>
<dbReference type="PANTHER" id="PTHR48111:SF58">
    <property type="entry name" value="TORCAD OPERON TRANSCRIPTIONAL REGULATORY PROTEIN TORR"/>
    <property type="match status" value="1"/>
</dbReference>
<dbReference type="SUPFAM" id="SSF46894">
    <property type="entry name" value="C-terminal effector domain of the bipartite response regulators"/>
    <property type="match status" value="1"/>
</dbReference>
<proteinExistence type="predicted"/>
<dbReference type="InterPro" id="IPR039420">
    <property type="entry name" value="WalR-like"/>
</dbReference>
<accession>A0ABT2Z6W9</accession>
<keyword evidence="7" id="KW-1185">Reference proteome</keyword>
<comment type="caution">
    <text evidence="6">The sequence shown here is derived from an EMBL/GenBank/DDBJ whole genome shotgun (WGS) entry which is preliminary data.</text>
</comment>
<evidence type="ECO:0000256" key="2">
    <source>
        <dbReference type="PROSITE-ProRule" id="PRU00169"/>
    </source>
</evidence>
<dbReference type="EMBL" id="JAOWLA010000027">
    <property type="protein sequence ID" value="MCV2866767.1"/>
    <property type="molecule type" value="Genomic_DNA"/>
</dbReference>
<evidence type="ECO:0000313" key="7">
    <source>
        <dbReference type="Proteomes" id="UP001652503"/>
    </source>
</evidence>
<feature type="DNA-binding region" description="OmpR/PhoB-type" evidence="3">
    <location>
        <begin position="131"/>
        <end position="230"/>
    </location>
</feature>